<proteinExistence type="predicted"/>
<dbReference type="EMBL" id="KN832889">
    <property type="protein sequence ID" value="KIM94723.1"/>
    <property type="molecule type" value="Genomic_DNA"/>
</dbReference>
<accession>A0A0C3C754</accession>
<organism evidence="1 2">
    <name type="scientific">Oidiodendron maius (strain Zn)</name>
    <dbReference type="NCBI Taxonomy" id="913774"/>
    <lineage>
        <taxon>Eukaryota</taxon>
        <taxon>Fungi</taxon>
        <taxon>Dikarya</taxon>
        <taxon>Ascomycota</taxon>
        <taxon>Pezizomycotina</taxon>
        <taxon>Leotiomycetes</taxon>
        <taxon>Leotiomycetes incertae sedis</taxon>
        <taxon>Myxotrichaceae</taxon>
        <taxon>Oidiodendron</taxon>
    </lineage>
</organism>
<dbReference type="InParanoid" id="A0A0C3C754"/>
<dbReference type="Proteomes" id="UP000054321">
    <property type="component" value="Unassembled WGS sequence"/>
</dbReference>
<reference evidence="2" key="2">
    <citation type="submission" date="2015-01" db="EMBL/GenBank/DDBJ databases">
        <title>Evolutionary Origins and Diversification of the Mycorrhizal Mutualists.</title>
        <authorList>
            <consortium name="DOE Joint Genome Institute"/>
            <consortium name="Mycorrhizal Genomics Consortium"/>
            <person name="Kohler A."/>
            <person name="Kuo A."/>
            <person name="Nagy L.G."/>
            <person name="Floudas D."/>
            <person name="Copeland A."/>
            <person name="Barry K.W."/>
            <person name="Cichocki N."/>
            <person name="Veneault-Fourrey C."/>
            <person name="LaButti K."/>
            <person name="Lindquist E.A."/>
            <person name="Lipzen A."/>
            <person name="Lundell T."/>
            <person name="Morin E."/>
            <person name="Murat C."/>
            <person name="Riley R."/>
            <person name="Ohm R."/>
            <person name="Sun H."/>
            <person name="Tunlid A."/>
            <person name="Henrissat B."/>
            <person name="Grigoriev I.V."/>
            <person name="Hibbett D.S."/>
            <person name="Martin F."/>
        </authorList>
    </citation>
    <scope>NUCLEOTIDE SEQUENCE [LARGE SCALE GENOMIC DNA]</scope>
    <source>
        <strain evidence="2">Zn</strain>
    </source>
</reference>
<gene>
    <name evidence="1" type="ORF">OIDMADRAFT_21368</name>
</gene>
<keyword evidence="2" id="KW-1185">Reference proteome</keyword>
<sequence>MQWTLSPREPNTYDDSLTDLVSWQTANSSEIFLFYGVDTPTVVGGIKQHDSYDWVPPPPANVVNNTWEVIAWGYDAVSVPYVVLYETPAVGQNQSAFDIISRSDRGVANATIYAIHEGLSVLGNQELITLAGQVKPLKQDGARNGELYPICNATCETNAYSGFF</sequence>
<dbReference type="HOGENOM" id="CLU_1695813_0_0_1"/>
<protein>
    <submittedName>
        <fullName evidence="1">Uncharacterized protein</fullName>
    </submittedName>
</protein>
<evidence type="ECO:0000313" key="2">
    <source>
        <dbReference type="Proteomes" id="UP000054321"/>
    </source>
</evidence>
<name>A0A0C3C754_OIDMZ</name>
<evidence type="ECO:0000313" key="1">
    <source>
        <dbReference type="EMBL" id="KIM94723.1"/>
    </source>
</evidence>
<dbReference type="AlphaFoldDB" id="A0A0C3C754"/>
<reference evidence="1 2" key="1">
    <citation type="submission" date="2014-04" db="EMBL/GenBank/DDBJ databases">
        <authorList>
            <consortium name="DOE Joint Genome Institute"/>
            <person name="Kuo A."/>
            <person name="Martino E."/>
            <person name="Perotto S."/>
            <person name="Kohler A."/>
            <person name="Nagy L.G."/>
            <person name="Floudas D."/>
            <person name="Copeland A."/>
            <person name="Barry K.W."/>
            <person name="Cichocki N."/>
            <person name="Veneault-Fourrey C."/>
            <person name="LaButti K."/>
            <person name="Lindquist E.A."/>
            <person name="Lipzen A."/>
            <person name="Lundell T."/>
            <person name="Morin E."/>
            <person name="Murat C."/>
            <person name="Sun H."/>
            <person name="Tunlid A."/>
            <person name="Henrissat B."/>
            <person name="Grigoriev I.V."/>
            <person name="Hibbett D.S."/>
            <person name="Martin F."/>
            <person name="Nordberg H.P."/>
            <person name="Cantor M.N."/>
            <person name="Hua S.X."/>
        </authorList>
    </citation>
    <scope>NUCLEOTIDE SEQUENCE [LARGE SCALE GENOMIC DNA]</scope>
    <source>
        <strain evidence="1 2">Zn</strain>
    </source>
</reference>
<dbReference type="OrthoDB" id="4821403at2759"/>